<protein>
    <submittedName>
        <fullName evidence="1">Uncharacterized protein</fullName>
    </submittedName>
</protein>
<sequence>MARFIVIERGTGRVYGDTARLSSAEKVVSPADAVCLFDRHLGRATRGFGYVKPDSDAASYDVYEIPRSRSDAATASDPEARALVREHGSLVTALVSYNS</sequence>
<reference evidence="1 2" key="1">
    <citation type="submission" date="2019-09" db="EMBL/GenBank/DDBJ databases">
        <title>YIM 132548 draft genome.</title>
        <authorList>
            <person name="Jiang L."/>
        </authorList>
    </citation>
    <scope>NUCLEOTIDE SEQUENCE [LARGE SCALE GENOMIC DNA]</scope>
    <source>
        <strain evidence="1 2">YIM 132548</strain>
    </source>
</reference>
<dbReference type="Proteomes" id="UP000441523">
    <property type="component" value="Unassembled WGS sequence"/>
</dbReference>
<evidence type="ECO:0000313" key="2">
    <source>
        <dbReference type="Proteomes" id="UP000441523"/>
    </source>
</evidence>
<comment type="caution">
    <text evidence="1">The sequence shown here is derived from an EMBL/GenBank/DDBJ whole genome shotgun (WGS) entry which is preliminary data.</text>
</comment>
<keyword evidence="2" id="KW-1185">Reference proteome</keyword>
<dbReference type="AlphaFoldDB" id="A0A6N6MLV6"/>
<dbReference type="RefSeq" id="WP_150966343.1">
    <property type="nucleotide sequence ID" value="NZ_VZZJ01000034.1"/>
</dbReference>
<proteinExistence type="predicted"/>
<organism evidence="1 2">
    <name type="scientific">Methylobacterium planeticum</name>
    <dbReference type="NCBI Taxonomy" id="2615211"/>
    <lineage>
        <taxon>Bacteria</taxon>
        <taxon>Pseudomonadati</taxon>
        <taxon>Pseudomonadota</taxon>
        <taxon>Alphaproteobacteria</taxon>
        <taxon>Hyphomicrobiales</taxon>
        <taxon>Methylobacteriaceae</taxon>
        <taxon>Methylobacterium</taxon>
    </lineage>
</organism>
<gene>
    <name evidence="1" type="ORF">F6X51_24310</name>
</gene>
<accession>A0A6N6MLV6</accession>
<name>A0A6N6MLV6_9HYPH</name>
<evidence type="ECO:0000313" key="1">
    <source>
        <dbReference type="EMBL" id="KAB1069962.1"/>
    </source>
</evidence>
<dbReference type="EMBL" id="VZZJ01000034">
    <property type="protein sequence ID" value="KAB1069962.1"/>
    <property type="molecule type" value="Genomic_DNA"/>
</dbReference>